<reference evidence="18" key="3">
    <citation type="submission" date="2021-02" db="UniProtKB">
        <authorList>
            <consortium name="EnsemblMetazoa"/>
        </authorList>
    </citation>
    <scope>IDENTIFICATION</scope>
    <source>
        <strain evidence="18">USDA</strain>
    </source>
</reference>
<evidence type="ECO:0000256" key="15">
    <source>
        <dbReference type="SAM" id="Phobius"/>
    </source>
</evidence>
<feature type="domain" description="Cadherin" evidence="16">
    <location>
        <begin position="486"/>
        <end position="593"/>
    </location>
</feature>
<evidence type="ECO:0000256" key="4">
    <source>
        <dbReference type="ARBA" id="ARBA00022723"/>
    </source>
</evidence>
<name>E0VLI8_PEDHC</name>
<keyword evidence="7 13" id="KW-0106">Calcium</keyword>
<comment type="function">
    <text evidence="12">Cadherins are calcium-dependent cell adhesion proteins. They preferentially interact with themselves in a homophilic manner in connecting cells.</text>
</comment>
<feature type="compositionally biased region" description="Basic and acidic residues" evidence="14">
    <location>
        <begin position="1593"/>
        <end position="1609"/>
    </location>
</feature>
<accession>E0VLI8</accession>
<evidence type="ECO:0000256" key="8">
    <source>
        <dbReference type="ARBA" id="ARBA00022889"/>
    </source>
</evidence>
<keyword evidence="8" id="KW-0130">Cell adhesion</keyword>
<feature type="region of interest" description="Disordered" evidence="14">
    <location>
        <begin position="1616"/>
        <end position="1635"/>
    </location>
</feature>
<dbReference type="GO" id="GO:0007156">
    <property type="term" value="P:homophilic cell adhesion via plasma membrane adhesion molecules"/>
    <property type="evidence" value="ECO:0007669"/>
    <property type="project" value="InterPro"/>
</dbReference>
<feature type="transmembrane region" description="Helical" evidence="15">
    <location>
        <begin position="821"/>
        <end position="842"/>
    </location>
</feature>
<dbReference type="RefSeq" id="XP_002426982.1">
    <property type="nucleotide sequence ID" value="XM_002426937.1"/>
</dbReference>
<keyword evidence="19" id="KW-1185">Reference proteome</keyword>
<evidence type="ECO:0000256" key="2">
    <source>
        <dbReference type="ARBA" id="ARBA00022475"/>
    </source>
</evidence>
<evidence type="ECO:0000313" key="18">
    <source>
        <dbReference type="EnsemblMetazoa" id="PHUM288410-PA"/>
    </source>
</evidence>
<keyword evidence="10 15" id="KW-0472">Membrane</keyword>
<organism>
    <name type="scientific">Pediculus humanus subsp. corporis</name>
    <name type="common">Body louse</name>
    <dbReference type="NCBI Taxonomy" id="121224"/>
    <lineage>
        <taxon>Eukaryota</taxon>
        <taxon>Metazoa</taxon>
        <taxon>Ecdysozoa</taxon>
        <taxon>Arthropoda</taxon>
        <taxon>Hexapoda</taxon>
        <taxon>Insecta</taxon>
        <taxon>Pterygota</taxon>
        <taxon>Neoptera</taxon>
        <taxon>Paraneoptera</taxon>
        <taxon>Psocodea</taxon>
        <taxon>Troctomorpha</taxon>
        <taxon>Phthiraptera</taxon>
        <taxon>Anoplura</taxon>
        <taxon>Pediculidae</taxon>
        <taxon>Pediculus</taxon>
    </lineage>
</organism>
<dbReference type="PROSITE" id="PS50268">
    <property type="entry name" value="CADHERIN_2"/>
    <property type="match status" value="5"/>
</dbReference>
<feature type="compositionally biased region" description="Acidic residues" evidence="14">
    <location>
        <begin position="1240"/>
        <end position="1249"/>
    </location>
</feature>
<feature type="domain" description="Cadherin" evidence="16">
    <location>
        <begin position="365"/>
        <end position="485"/>
    </location>
</feature>
<feature type="domain" description="Cadherin" evidence="16">
    <location>
        <begin position="155"/>
        <end position="249"/>
    </location>
</feature>
<feature type="compositionally biased region" description="Basic and acidic residues" evidence="14">
    <location>
        <begin position="1375"/>
        <end position="1389"/>
    </location>
</feature>
<feature type="domain" description="Cadherin" evidence="16">
    <location>
        <begin position="250"/>
        <end position="364"/>
    </location>
</feature>
<gene>
    <name evidence="18" type="primary">8229606</name>
    <name evidence="17" type="ORF">Phum_PHUM288410</name>
</gene>
<keyword evidence="9 15" id="KW-1133">Transmembrane helix</keyword>
<evidence type="ECO:0000256" key="5">
    <source>
        <dbReference type="ARBA" id="ARBA00022729"/>
    </source>
</evidence>
<dbReference type="OrthoDB" id="8188793at2759"/>
<dbReference type="PRINTS" id="PR00205">
    <property type="entry name" value="CADHERIN"/>
</dbReference>
<dbReference type="InParanoid" id="E0VLI8"/>
<feature type="compositionally biased region" description="Basic residues" evidence="14">
    <location>
        <begin position="1581"/>
        <end position="1592"/>
    </location>
</feature>
<evidence type="ECO:0000256" key="7">
    <source>
        <dbReference type="ARBA" id="ARBA00022837"/>
    </source>
</evidence>
<dbReference type="InterPro" id="IPR020894">
    <property type="entry name" value="Cadherin_CS"/>
</dbReference>
<protein>
    <recommendedName>
        <fullName evidence="16">Cadherin domain-containing protein</fullName>
    </recommendedName>
</protein>
<dbReference type="Proteomes" id="UP000009046">
    <property type="component" value="Unassembled WGS sequence"/>
</dbReference>
<evidence type="ECO:0000256" key="12">
    <source>
        <dbReference type="ARBA" id="ARBA00059331"/>
    </source>
</evidence>
<dbReference type="EMBL" id="DS235271">
    <property type="protein sequence ID" value="EEB14244.1"/>
    <property type="molecule type" value="Genomic_DNA"/>
</dbReference>
<dbReference type="GO" id="GO:0005509">
    <property type="term" value="F:calcium ion binding"/>
    <property type="evidence" value="ECO:0007669"/>
    <property type="project" value="UniProtKB-UniRule"/>
</dbReference>
<reference evidence="17" key="2">
    <citation type="submission" date="2007-04" db="EMBL/GenBank/DDBJ databases">
        <title>The genome of the human body louse.</title>
        <authorList>
            <consortium name="The Human Body Louse Genome Consortium"/>
            <person name="Kirkness E."/>
            <person name="Walenz B."/>
            <person name="Hass B."/>
            <person name="Bruggner R."/>
            <person name="Strausberg R."/>
        </authorList>
    </citation>
    <scope>NUCLEOTIDE SEQUENCE</scope>
    <source>
        <strain evidence="17">USDA</strain>
    </source>
</reference>
<feature type="transmembrane region" description="Helical" evidence="15">
    <location>
        <begin position="6"/>
        <end position="25"/>
    </location>
</feature>
<evidence type="ECO:0000256" key="13">
    <source>
        <dbReference type="PROSITE-ProRule" id="PRU00043"/>
    </source>
</evidence>
<dbReference type="Pfam" id="PF00028">
    <property type="entry name" value="Cadherin"/>
    <property type="match status" value="1"/>
</dbReference>
<dbReference type="GeneID" id="8229606"/>
<dbReference type="InterPro" id="IPR015919">
    <property type="entry name" value="Cadherin-like_sf"/>
</dbReference>
<dbReference type="eggNOG" id="KOG1219">
    <property type="taxonomic scope" value="Eukaryota"/>
</dbReference>
<sequence length="1635" mass="186930">MSKSSIIIIIILFCLGKTFGNYPVFDYRTRMRVLLVPADLRAGSVIYRLRGSDPNFDYPLTFSVADDVGKSIIRIENMPCNPTHSYCQANVFLIKKLEPDRVYDLILSLKDTSGLETKVDSTIRATRSTWHFEDIFPYAPTMLVVPESTKVGSILDYVLARKNPTSTHHSYLELWGSEKFRIVQNLSTKDVTNGSIILTGELDFEEKNMYNLHVFCLDPFTKSTDDTRNVAGFQLPVIVEDDQDKPPEFNSIPPVTKISHNYQVGQKILQIQAQDGDRGNPRPLKYTLVNDGTDVSSFFNISEKTGEVYLARPVKDLLNVRQPMILTVSAEEIRKNSFDPPPLSSTTQVALVLDNDFSNTPPYFENEQFSARLPENAPQGTAVVFGEPYSTLVRDDDVGKNGVFSLTLENNNGTFEISPNVGEQKANFVIRVRNNELLDYEQRTYVVFTVVAREVTPSKDSIKPLESRANVTIYLDDQNDNPPVFLQEKYEAEIPENVTAGTVITQVQANDVDTGVFGKVFYTNLLGNINQSLTIDSMSGIITVATNNHGFDRESAEEYRLLVEAKDMEGRGNMATVPLIIKLLDVNDETPQFEKQTFEFILQPNLRNFTTRAFVKATDRDAEKPNNIVRYEIISGNYDNNFILNEITGELFIRGKLTSNNLRQSNSDDTYYPGSGPDSDSNGDVLSVIPLTVRAYDLGVPHRWTHAQVRIYPPESRARNMDFIVSSSNKDRKAIEDLLSQLTGGRVSIQDIRPYTGRESGTDLSWKDGPADEKNIVSATVFYDGKSYVDLNQVERKLARNKTMQAIVEEKVTEYKNENRVLFWLMMFFLILLLLILLFLLLCCIWQGCCVCPCLDYDGRTVVSPMENIKFIAHERNKRQDVKNLQGVSYYGRKEAWSGRNGERTIHYEQNPQKEQIIRHVKIDGTENFGNTGATFRSHTNDETGGPNVIYTKDFIRTNNERNPTMVLEDVEIKPYITKTKTLKTLDDLQRSGIHLNINSDKELDTDSIRRHEIERDSDLNKSFRKTERIHTERDDEYERSGPNVIREYKLILERPDGNINDIQVVGHDGSGREHYYIKDGNAEILRLMSAGNEDEKNEMIIKEPEREVIKIDKGKDLIMKKFMEDQKQSSGSTSREEFRQELLRRLQKELDDRNIETPYHPSNILFEKNIKLRGPKMKDMGSNYDYDNSSTSYQYHNQETQSLPGQIEISTQTERDCGTQTEELINLRPPRRKVRSDNEFSDGDDDDERQNFDEEKAVEALDLGKGWIRRESKSYRTKTVKRHKMRTPILEEGEVDTLIKYDTRPAMFEMPDAVTNGVGGSTAGYTENKSSILRRRRMKEKILDEKGTGNEDYYSSDDDANHKTTNKTNRRSRRDLSDVKKDADKIPKNLRTESLNRLFEAMQEMGESEFQKIKMETKERAASLNRFYNALENFEAGTVEKDVKKATSLNSLKTDEKNTNDDGSAKEDENVGRTVIVEVQQEKPENEKPKEIPEEEKPKEEDENVEIQTESLTVVNNNNNNSNKSNDESMPESEKSGKTKKSKYMDWYNDLNHKKVKTSRSKRDKKKEDDQDSGITISSLHKHPDHGKKRTKGDVIDGKSKSEQLLEKKSVFTIAYDGVQTKSIRPETNSSENQ</sequence>
<evidence type="ECO:0000256" key="10">
    <source>
        <dbReference type="ARBA" id="ARBA00023136"/>
    </source>
</evidence>
<feature type="compositionally biased region" description="Basic and acidic residues" evidence="14">
    <location>
        <begin position="1481"/>
        <end position="1501"/>
    </location>
</feature>
<evidence type="ECO:0000256" key="14">
    <source>
        <dbReference type="SAM" id="MobiDB-lite"/>
    </source>
</evidence>
<keyword evidence="11" id="KW-0325">Glycoprotein</keyword>
<proteinExistence type="predicted"/>
<keyword evidence="4" id="KW-0479">Metal-binding</keyword>
<dbReference type="eggNOG" id="KOG3594">
    <property type="taxonomic scope" value="Eukaryota"/>
</dbReference>
<dbReference type="CTD" id="8229606"/>
<keyword evidence="5" id="KW-0732">Signal</keyword>
<dbReference type="PANTHER" id="PTHR24026">
    <property type="entry name" value="FAT ATYPICAL CADHERIN-RELATED"/>
    <property type="match status" value="1"/>
</dbReference>
<dbReference type="OMA" id="WIRRESK"/>
<feature type="region of interest" description="Disordered" evidence="14">
    <location>
        <begin position="1215"/>
        <end position="1256"/>
    </location>
</feature>
<dbReference type="KEGG" id="phu:Phum_PHUM288410"/>
<dbReference type="FunFam" id="2.60.40.60:FF:000289">
    <property type="entry name" value="cadherin-86C isoform X2"/>
    <property type="match status" value="1"/>
</dbReference>
<dbReference type="Gene3D" id="2.60.40.60">
    <property type="entry name" value="Cadherins"/>
    <property type="match status" value="5"/>
</dbReference>
<dbReference type="HOGENOM" id="CLU_243035_0_0_1"/>
<comment type="subcellular location">
    <subcellularLocation>
        <location evidence="1">Cell membrane</location>
        <topology evidence="1">Single-pass type I membrane protein</topology>
    </subcellularLocation>
</comment>
<evidence type="ECO:0000256" key="1">
    <source>
        <dbReference type="ARBA" id="ARBA00004251"/>
    </source>
</evidence>
<keyword evidence="2" id="KW-1003">Cell membrane</keyword>
<dbReference type="VEuPathDB" id="VectorBase:PHUM288410"/>
<feature type="domain" description="Cadherin" evidence="16">
    <location>
        <begin position="594"/>
        <end position="735"/>
    </location>
</feature>
<dbReference type="SUPFAM" id="SSF49313">
    <property type="entry name" value="Cadherin-like"/>
    <property type="match status" value="5"/>
</dbReference>
<dbReference type="GO" id="GO:0005886">
    <property type="term" value="C:plasma membrane"/>
    <property type="evidence" value="ECO:0007669"/>
    <property type="project" value="UniProtKB-SubCell"/>
</dbReference>
<reference evidence="17" key="1">
    <citation type="submission" date="2007-04" db="EMBL/GenBank/DDBJ databases">
        <title>Annotation of Pediculus humanus corporis strain USDA.</title>
        <authorList>
            <person name="Kirkness E."/>
            <person name="Hannick L."/>
            <person name="Hass B."/>
            <person name="Bruggner R."/>
            <person name="Lawson D."/>
            <person name="Bidwell S."/>
            <person name="Joardar V."/>
            <person name="Caler E."/>
            <person name="Walenz B."/>
            <person name="Inman J."/>
            <person name="Schobel S."/>
            <person name="Galinsky K."/>
            <person name="Amedeo P."/>
            <person name="Strausberg R."/>
        </authorList>
    </citation>
    <scope>NUCLEOTIDE SEQUENCE</scope>
    <source>
        <strain evidence="17">USDA</strain>
    </source>
</reference>
<evidence type="ECO:0000256" key="11">
    <source>
        <dbReference type="ARBA" id="ARBA00023180"/>
    </source>
</evidence>
<dbReference type="STRING" id="121224.E0VLI8"/>
<dbReference type="FunFam" id="2.60.40.60:FF:000295">
    <property type="entry name" value="Cadherin 86C, isoform E"/>
    <property type="match status" value="1"/>
</dbReference>
<feature type="compositionally biased region" description="Basic residues" evidence="14">
    <location>
        <begin position="1555"/>
        <end position="1566"/>
    </location>
</feature>
<evidence type="ECO:0000256" key="3">
    <source>
        <dbReference type="ARBA" id="ARBA00022692"/>
    </source>
</evidence>
<evidence type="ECO:0000256" key="6">
    <source>
        <dbReference type="ARBA" id="ARBA00022737"/>
    </source>
</evidence>
<dbReference type="InterPro" id="IPR002126">
    <property type="entry name" value="Cadherin-like_dom"/>
</dbReference>
<dbReference type="FunFam" id="2.60.40.60:FF:000098">
    <property type="entry name" value="cadherin-23 isoform X1"/>
    <property type="match status" value="1"/>
</dbReference>
<dbReference type="PANTHER" id="PTHR24026:SF96">
    <property type="entry name" value="CADHERIN-86C"/>
    <property type="match status" value="1"/>
</dbReference>
<dbReference type="EMBL" id="AAZO01003348">
    <property type="status" value="NOT_ANNOTATED_CDS"/>
    <property type="molecule type" value="Genomic_DNA"/>
</dbReference>
<feature type="compositionally biased region" description="Basic residues" evidence="14">
    <location>
        <begin position="1365"/>
        <end position="1374"/>
    </location>
</feature>
<feature type="compositionally biased region" description="Polar residues" evidence="14">
    <location>
        <begin position="1215"/>
        <end position="1224"/>
    </location>
</feature>
<feature type="compositionally biased region" description="Basic and acidic residues" evidence="14">
    <location>
        <begin position="1454"/>
        <end position="1472"/>
    </location>
</feature>
<feature type="region of interest" description="Disordered" evidence="14">
    <location>
        <begin position="1341"/>
        <end position="1389"/>
    </location>
</feature>
<dbReference type="PROSITE" id="PS00232">
    <property type="entry name" value="CADHERIN_1"/>
    <property type="match status" value="1"/>
</dbReference>
<feature type="compositionally biased region" description="Basic and acidic residues" evidence="14">
    <location>
        <begin position="1341"/>
        <end position="1350"/>
    </location>
</feature>
<evidence type="ECO:0000313" key="19">
    <source>
        <dbReference type="Proteomes" id="UP000009046"/>
    </source>
</evidence>
<keyword evidence="6" id="KW-0677">Repeat</keyword>
<evidence type="ECO:0000256" key="9">
    <source>
        <dbReference type="ARBA" id="ARBA00022989"/>
    </source>
</evidence>
<evidence type="ECO:0000313" key="17">
    <source>
        <dbReference type="EMBL" id="EEB14244.1"/>
    </source>
</evidence>
<dbReference type="SMART" id="SM00112">
    <property type="entry name" value="CA"/>
    <property type="match status" value="4"/>
</dbReference>
<feature type="compositionally biased region" description="Polar residues" evidence="14">
    <location>
        <begin position="1621"/>
        <end position="1635"/>
    </location>
</feature>
<keyword evidence="3 15" id="KW-0812">Transmembrane</keyword>
<evidence type="ECO:0000259" key="16">
    <source>
        <dbReference type="PROSITE" id="PS50268"/>
    </source>
</evidence>
<dbReference type="EnsemblMetazoa" id="PHUM288410-RA">
    <property type="protein sequence ID" value="PHUM288410-PA"/>
    <property type="gene ID" value="PHUM288410"/>
</dbReference>
<feature type="region of interest" description="Disordered" evidence="14">
    <location>
        <begin position="1453"/>
        <end position="1609"/>
    </location>
</feature>
<dbReference type="CDD" id="cd11304">
    <property type="entry name" value="Cadherin_repeat"/>
    <property type="match status" value="5"/>
</dbReference>